<dbReference type="AlphaFoldDB" id="A0AAE3T113"/>
<feature type="transmembrane region" description="Helical" evidence="1">
    <location>
        <begin position="601"/>
        <end position="623"/>
    </location>
</feature>
<evidence type="ECO:0000256" key="1">
    <source>
        <dbReference type="SAM" id="Phobius"/>
    </source>
</evidence>
<evidence type="ECO:0000313" key="2">
    <source>
        <dbReference type="EMBL" id="MDA7418729.1"/>
    </source>
</evidence>
<comment type="caution">
    <text evidence="2">The sequence shown here is derived from an EMBL/GenBank/DDBJ whole genome shotgun (WGS) entry which is preliminary data.</text>
</comment>
<dbReference type="PIRSF" id="PIRSF015380">
    <property type="entry name" value="Site-sp_rcmb"/>
    <property type="match status" value="1"/>
</dbReference>
<feature type="transmembrane region" description="Helical" evidence="1">
    <location>
        <begin position="480"/>
        <end position="505"/>
    </location>
</feature>
<dbReference type="Pfam" id="PF10136">
    <property type="entry name" value="SpecificRecomb"/>
    <property type="match status" value="1"/>
</dbReference>
<proteinExistence type="predicted"/>
<name>A0AAE3T113_9BURK</name>
<evidence type="ECO:0000313" key="3">
    <source>
        <dbReference type="Proteomes" id="UP001212602"/>
    </source>
</evidence>
<keyword evidence="1" id="KW-1133">Transmembrane helix</keyword>
<dbReference type="RefSeq" id="WP_271429938.1">
    <property type="nucleotide sequence ID" value="NZ_JAQIPB010000011.1"/>
</dbReference>
<dbReference type="Proteomes" id="UP001212602">
    <property type="component" value="Unassembled WGS sequence"/>
</dbReference>
<keyword evidence="1" id="KW-0812">Transmembrane</keyword>
<dbReference type="InterPro" id="IPR011385">
    <property type="entry name" value="Site-sp_rcmbase"/>
</dbReference>
<feature type="transmembrane region" description="Helical" evidence="1">
    <location>
        <begin position="362"/>
        <end position="389"/>
    </location>
</feature>
<feature type="transmembrane region" description="Helical" evidence="1">
    <location>
        <begin position="551"/>
        <end position="569"/>
    </location>
</feature>
<sequence>MPAAARDLSSLLSQIDPEASLARRHLWLIGLFDWIRGDGKAPEAAAGRVELLLDALESRPELGPRVRRWWDRFTREVDLTALLADHGFAPRTAFVSELALRLRRKLLPGTPETADANELFRLVLPGEFDARWIALLPERQLARIGTLLREPEPAAGTGEAPRWRHMLVDAVLYCTSQVAAAGFSPELRLRMSEAARQARPFHALMNDLERLHHELLRSPVDEAALQAAFTAFRERLEACRAASATVYEHFEDNGISVGLVFRLRQLRERILRIRELLDGLIAPQPGPSVARLITRLIAAGGERHSVRALIASNSSLLAAKVAERSAETGEHYITRDRAAYGRMLRQAAGGGAMTSLTVLMKFALLALGLSAFWGGLAAGLMYAGSFIAIQLLHLTLATKQPAMTAPAMAAKLRDLHDDAAIEDFVSEVTHLVRSQVAAVLGNVLVVVPAVLALAGLLHLTLGRAMVEPAYAHKVLHSLSLAGPTALFAAFTGVLLFSASIVAGWVENAFVLHRLDSALRYNPRIVRLLGEARADRWATFMRQNISGLSSNTALGLMLGLAPPVAAFFGLGLDVRHVTLSAGQIAAAAAALGPAILQSPALWWALAAIPVIGAINVSVSFYFAFRLALRAHNVGQVQRSRIHAAIWARWRHRPLSFFIPSRGI</sequence>
<accession>A0AAE3T113</accession>
<keyword evidence="3" id="KW-1185">Reference proteome</keyword>
<dbReference type="EMBL" id="JAQIPB010000011">
    <property type="protein sequence ID" value="MDA7418729.1"/>
    <property type="molecule type" value="Genomic_DNA"/>
</dbReference>
<protein>
    <submittedName>
        <fullName evidence="2">Recombinase</fullName>
    </submittedName>
</protein>
<keyword evidence="1" id="KW-0472">Membrane</keyword>
<reference evidence="2" key="1">
    <citation type="submission" date="2023-01" db="EMBL/GenBank/DDBJ databases">
        <title>Xenophilus mangrovi sp. nov., isolated from soil of Mangrove nature reserve.</title>
        <authorList>
            <person name="Xu S."/>
            <person name="Liu Z."/>
            <person name="Xu Y."/>
        </authorList>
    </citation>
    <scope>NUCLEOTIDE SEQUENCE</scope>
    <source>
        <strain evidence="2">YW8</strain>
    </source>
</reference>
<organism evidence="2 3">
    <name type="scientific">Xenophilus arseniciresistens</name>
    <dbReference type="NCBI Taxonomy" id="1283306"/>
    <lineage>
        <taxon>Bacteria</taxon>
        <taxon>Pseudomonadati</taxon>
        <taxon>Pseudomonadota</taxon>
        <taxon>Betaproteobacteria</taxon>
        <taxon>Burkholderiales</taxon>
        <taxon>Comamonadaceae</taxon>
        <taxon>Xenophilus</taxon>
    </lineage>
</organism>
<gene>
    <name evidence="2" type="ORF">PGB34_20340</name>
</gene>
<feature type="transmembrane region" description="Helical" evidence="1">
    <location>
        <begin position="436"/>
        <end position="459"/>
    </location>
</feature>